<dbReference type="RefSeq" id="WP_176908744.1">
    <property type="nucleotide sequence ID" value="NZ_JABKAU010000019.1"/>
</dbReference>
<dbReference type="InterPro" id="IPR029063">
    <property type="entry name" value="SAM-dependent_MTases_sf"/>
</dbReference>
<dbReference type="SUPFAM" id="SSF53335">
    <property type="entry name" value="S-adenosyl-L-methionine-dependent methyltransferases"/>
    <property type="match status" value="1"/>
</dbReference>
<organism evidence="1 2">
    <name type="scientific">Hymenobacter lapidiphilus</name>
    <dbReference type="NCBI Taxonomy" id="2608003"/>
    <lineage>
        <taxon>Bacteria</taxon>
        <taxon>Pseudomonadati</taxon>
        <taxon>Bacteroidota</taxon>
        <taxon>Cytophagia</taxon>
        <taxon>Cytophagales</taxon>
        <taxon>Hymenobacteraceae</taxon>
        <taxon>Hymenobacter</taxon>
    </lineage>
</organism>
<keyword evidence="2" id="KW-1185">Reference proteome</keyword>
<comment type="caution">
    <text evidence="1">The sequence shown here is derived from an EMBL/GenBank/DDBJ whole genome shotgun (WGS) entry which is preliminary data.</text>
</comment>
<gene>
    <name evidence="1" type="ORF">HW554_11550</name>
</gene>
<evidence type="ECO:0000313" key="2">
    <source>
        <dbReference type="Proteomes" id="UP000565521"/>
    </source>
</evidence>
<dbReference type="GO" id="GO:0008168">
    <property type="term" value="F:methyltransferase activity"/>
    <property type="evidence" value="ECO:0007669"/>
    <property type="project" value="UniProtKB-KW"/>
</dbReference>
<keyword evidence="1" id="KW-0808">Transferase</keyword>
<dbReference type="EMBL" id="JABKAU010000019">
    <property type="protein sequence ID" value="NVO31848.1"/>
    <property type="molecule type" value="Genomic_DNA"/>
</dbReference>
<protein>
    <submittedName>
        <fullName evidence="1">SAM-dependent methyltransferase</fullName>
    </submittedName>
</protein>
<keyword evidence="1" id="KW-0489">Methyltransferase</keyword>
<dbReference type="GO" id="GO:0032259">
    <property type="term" value="P:methylation"/>
    <property type="evidence" value="ECO:0007669"/>
    <property type="project" value="UniProtKB-KW"/>
</dbReference>
<dbReference type="Proteomes" id="UP000565521">
    <property type="component" value="Unassembled WGS sequence"/>
</dbReference>
<proteinExistence type="predicted"/>
<reference evidence="1 2" key="1">
    <citation type="submission" date="2020-05" db="EMBL/GenBank/DDBJ databases">
        <title>Hymenobacter terrestris sp. nov. and Hymenobacter lapidiphilus sp. nov., isolated from regoliths in Antarctica.</title>
        <authorList>
            <person name="Sedlacek I."/>
            <person name="Pantucek R."/>
            <person name="Zeman M."/>
            <person name="Holochova P."/>
            <person name="Kralova S."/>
            <person name="Stankova E."/>
            <person name="Sedo O."/>
            <person name="Micenkova L."/>
            <person name="Svec P."/>
            <person name="Gupta V."/>
            <person name="Sood U."/>
            <person name="Korpole U.S."/>
            <person name="Lal R."/>
        </authorList>
    </citation>
    <scope>NUCLEOTIDE SEQUENCE [LARGE SCALE GENOMIC DNA]</scope>
    <source>
        <strain evidence="1 2">P5342</strain>
    </source>
</reference>
<sequence length="221" mass="24654">MNTSSLTNYWDTLYAQRRPEQASWFQQHPAACLRLFARANLPFDAPIIDVGSGLSPFLDGLLAQGYLNLIATDLSATALDQHRRQLPPTQADRVLWVVDDVTAPQHLPLLDPVLLWHDRALLHRLTSPTQMAMYRRLLDHMVLAHGWVLLAARAPQPGPPLTDAGLLVQPYGVAELTALLGADYALRGTFDEVHETPQGEKQTYTFALFQRNATARTGAWQ</sequence>
<dbReference type="AlphaFoldDB" id="A0A7Y7PQ11"/>
<name>A0A7Y7PQ11_9BACT</name>
<dbReference type="Gene3D" id="3.40.50.150">
    <property type="entry name" value="Vaccinia Virus protein VP39"/>
    <property type="match status" value="1"/>
</dbReference>
<evidence type="ECO:0000313" key="1">
    <source>
        <dbReference type="EMBL" id="NVO31848.1"/>
    </source>
</evidence>
<accession>A0A7Y7PQ11</accession>